<proteinExistence type="predicted"/>
<keyword evidence="2" id="KW-1185">Reference proteome</keyword>
<organism evidence="1 2">
    <name type="scientific">Cylicocyclus nassatus</name>
    <name type="common">Nematode worm</name>
    <dbReference type="NCBI Taxonomy" id="53992"/>
    <lineage>
        <taxon>Eukaryota</taxon>
        <taxon>Metazoa</taxon>
        <taxon>Ecdysozoa</taxon>
        <taxon>Nematoda</taxon>
        <taxon>Chromadorea</taxon>
        <taxon>Rhabditida</taxon>
        <taxon>Rhabditina</taxon>
        <taxon>Rhabditomorpha</taxon>
        <taxon>Strongyloidea</taxon>
        <taxon>Strongylidae</taxon>
        <taxon>Cylicocyclus</taxon>
    </lineage>
</organism>
<name>A0AA36DSM3_CYLNA</name>
<accession>A0AA36DSM3</accession>
<gene>
    <name evidence="1" type="ORF">CYNAS_LOCUS4977</name>
</gene>
<dbReference type="EMBL" id="CATQJL010000112">
    <property type="protein sequence ID" value="CAJ0592994.1"/>
    <property type="molecule type" value="Genomic_DNA"/>
</dbReference>
<dbReference type="Proteomes" id="UP001176961">
    <property type="component" value="Unassembled WGS sequence"/>
</dbReference>
<reference evidence="1" key="1">
    <citation type="submission" date="2023-07" db="EMBL/GenBank/DDBJ databases">
        <authorList>
            <consortium name="CYATHOMIX"/>
        </authorList>
    </citation>
    <scope>NUCLEOTIDE SEQUENCE</scope>
    <source>
        <strain evidence="1">N/A</strain>
    </source>
</reference>
<sequence length="115" mass="13111">MGQTLMIQREDTRHLLTACKKDLEDAKGDALQKGKRVEELHGKIEANLTELNVCRDKIGQLEETVRVSAREIGDSHACENESNLTKFTQVSNKLEQVGILRLLVRHRLLQRSLLH</sequence>
<dbReference type="AlphaFoldDB" id="A0AA36DSM3"/>
<evidence type="ECO:0000313" key="1">
    <source>
        <dbReference type="EMBL" id="CAJ0592994.1"/>
    </source>
</evidence>
<evidence type="ECO:0000313" key="2">
    <source>
        <dbReference type="Proteomes" id="UP001176961"/>
    </source>
</evidence>
<protein>
    <submittedName>
        <fullName evidence="1">Uncharacterized protein</fullName>
    </submittedName>
</protein>
<comment type="caution">
    <text evidence="1">The sequence shown here is derived from an EMBL/GenBank/DDBJ whole genome shotgun (WGS) entry which is preliminary data.</text>
</comment>